<organism evidence="1 2">
    <name type="scientific">Durusdinium trenchii</name>
    <dbReference type="NCBI Taxonomy" id="1381693"/>
    <lineage>
        <taxon>Eukaryota</taxon>
        <taxon>Sar</taxon>
        <taxon>Alveolata</taxon>
        <taxon>Dinophyceae</taxon>
        <taxon>Suessiales</taxon>
        <taxon>Symbiodiniaceae</taxon>
        <taxon>Durusdinium</taxon>
    </lineage>
</organism>
<sequence length="350" mass="39852">MAELAQVCLACARVKYFDSQSFADIIAAVKVHLRSYIQLKADDVGGVLSGLADVNAYDKELFELAASALNRTAGHLQRPARKVILDAFKKVKHRSENSSLREMSEQEAKARYEERCSEDAPLDLGTEAFYPSRSTAIEARASLGLGELAAMSAGVDADCGDAVCGDGDVAADVRQNFRRLQGWRIRGVRWDRYDATGMCRQKIDISLLLLVRWVAGPWRRHCGFCVKTTTLQGYQIYCHWDFTTGWAWAESLTERQTSRPRDWLTLRRRLWSWQSTSPRARFVEVKSERDTLARRRLRDCHRDILIRASSACESHSMWLSSADRFEQEVFQNKIRQRRKRAASEGSSEGF</sequence>
<reference evidence="1 2" key="1">
    <citation type="submission" date="2024-02" db="EMBL/GenBank/DDBJ databases">
        <authorList>
            <person name="Chen Y."/>
            <person name="Shah S."/>
            <person name="Dougan E. K."/>
            <person name="Thang M."/>
            <person name="Chan C."/>
        </authorList>
    </citation>
    <scope>NUCLEOTIDE SEQUENCE [LARGE SCALE GENOMIC DNA]</scope>
</reference>
<keyword evidence="2" id="KW-1185">Reference proteome</keyword>
<name>A0ABP0LR78_9DINO</name>
<comment type="caution">
    <text evidence="1">The sequence shown here is derived from an EMBL/GenBank/DDBJ whole genome shotgun (WGS) entry which is preliminary data.</text>
</comment>
<accession>A0ABP0LR78</accession>
<evidence type="ECO:0000313" key="2">
    <source>
        <dbReference type="Proteomes" id="UP001642484"/>
    </source>
</evidence>
<evidence type="ECO:0000313" key="1">
    <source>
        <dbReference type="EMBL" id="CAK9041701.1"/>
    </source>
</evidence>
<gene>
    <name evidence="1" type="ORF">CCMP2556_LOCUS22316</name>
</gene>
<dbReference type="EMBL" id="CAXAMN010013780">
    <property type="protein sequence ID" value="CAK9041701.1"/>
    <property type="molecule type" value="Genomic_DNA"/>
</dbReference>
<dbReference type="Proteomes" id="UP001642484">
    <property type="component" value="Unassembled WGS sequence"/>
</dbReference>
<protein>
    <submittedName>
        <fullName evidence="1">Uncharacterized protein</fullName>
    </submittedName>
</protein>
<proteinExistence type="predicted"/>